<dbReference type="EMBL" id="JAGPNK010000003">
    <property type="protein sequence ID" value="KAH7324358.1"/>
    <property type="molecule type" value="Genomic_DNA"/>
</dbReference>
<dbReference type="AlphaFoldDB" id="A0A8K0T2D8"/>
<protein>
    <submittedName>
        <fullName evidence="3">Uncharacterized protein</fullName>
    </submittedName>
</protein>
<dbReference type="CDD" id="cd12087">
    <property type="entry name" value="TM_EGFR-like"/>
    <property type="match status" value="1"/>
</dbReference>
<accession>A0A8K0T2D8</accession>
<sequence>MLSWKSLCLLALTTYGLAQEQPRTTAPAPEVQALTTTFTPSGACTQNRLTQLPSPGYQIWNNEPQPFRGTKAASCYPSEFIDAYTSLPGASSSVAPLLSPLVCPSGWVTARQWENGYIACCADGYQLAPPTTTVDTDRPAYGGTCYSNFVVGTTVTVTAYDDEGSTILAPWVATSSADQAYGHPIDGFALELISDAPASTGLSGGAIAGIVVGVLLALTLVAVGAFFLLRRRHAQKLEDGTHGTHGTQELDSYNSKIHNKTSLEQSPVGSHAVSTTYSQATGFAGYEARRATIHELATESPVEMDSGWAGHELRG</sequence>
<evidence type="ECO:0000256" key="1">
    <source>
        <dbReference type="SAM" id="Phobius"/>
    </source>
</evidence>
<keyword evidence="1" id="KW-1133">Transmembrane helix</keyword>
<organism evidence="3 4">
    <name type="scientific">Stachybotrys elegans</name>
    <dbReference type="NCBI Taxonomy" id="80388"/>
    <lineage>
        <taxon>Eukaryota</taxon>
        <taxon>Fungi</taxon>
        <taxon>Dikarya</taxon>
        <taxon>Ascomycota</taxon>
        <taxon>Pezizomycotina</taxon>
        <taxon>Sordariomycetes</taxon>
        <taxon>Hypocreomycetidae</taxon>
        <taxon>Hypocreales</taxon>
        <taxon>Stachybotryaceae</taxon>
        <taxon>Stachybotrys</taxon>
    </lineage>
</organism>
<reference evidence="3" key="1">
    <citation type="journal article" date="2021" name="Nat. Commun.">
        <title>Genetic determinants of endophytism in the Arabidopsis root mycobiome.</title>
        <authorList>
            <person name="Mesny F."/>
            <person name="Miyauchi S."/>
            <person name="Thiergart T."/>
            <person name="Pickel B."/>
            <person name="Atanasova L."/>
            <person name="Karlsson M."/>
            <person name="Huettel B."/>
            <person name="Barry K.W."/>
            <person name="Haridas S."/>
            <person name="Chen C."/>
            <person name="Bauer D."/>
            <person name="Andreopoulos W."/>
            <person name="Pangilinan J."/>
            <person name="LaButti K."/>
            <person name="Riley R."/>
            <person name="Lipzen A."/>
            <person name="Clum A."/>
            <person name="Drula E."/>
            <person name="Henrissat B."/>
            <person name="Kohler A."/>
            <person name="Grigoriev I.V."/>
            <person name="Martin F.M."/>
            <person name="Hacquard S."/>
        </authorList>
    </citation>
    <scope>NUCLEOTIDE SEQUENCE</scope>
    <source>
        <strain evidence="3">MPI-CAGE-CH-0235</strain>
    </source>
</reference>
<keyword evidence="1" id="KW-0812">Transmembrane</keyword>
<comment type="caution">
    <text evidence="3">The sequence shown here is derived from an EMBL/GenBank/DDBJ whole genome shotgun (WGS) entry which is preliminary data.</text>
</comment>
<evidence type="ECO:0000313" key="4">
    <source>
        <dbReference type="Proteomes" id="UP000813444"/>
    </source>
</evidence>
<dbReference type="Proteomes" id="UP000813444">
    <property type="component" value="Unassembled WGS sequence"/>
</dbReference>
<feature type="transmembrane region" description="Helical" evidence="1">
    <location>
        <begin position="206"/>
        <end position="229"/>
    </location>
</feature>
<proteinExistence type="predicted"/>
<feature type="chain" id="PRO_5035470957" evidence="2">
    <location>
        <begin position="19"/>
        <end position="315"/>
    </location>
</feature>
<keyword evidence="2" id="KW-0732">Signal</keyword>
<name>A0A8K0T2D8_9HYPO</name>
<evidence type="ECO:0000313" key="3">
    <source>
        <dbReference type="EMBL" id="KAH7324358.1"/>
    </source>
</evidence>
<feature type="signal peptide" evidence="2">
    <location>
        <begin position="1"/>
        <end position="18"/>
    </location>
</feature>
<evidence type="ECO:0000256" key="2">
    <source>
        <dbReference type="SAM" id="SignalP"/>
    </source>
</evidence>
<dbReference type="OrthoDB" id="5985073at2759"/>
<keyword evidence="4" id="KW-1185">Reference proteome</keyword>
<gene>
    <name evidence="3" type="ORF">B0I35DRAFT_423979</name>
</gene>
<keyword evidence="1" id="KW-0472">Membrane</keyword>